<accession>A0A0L0UYZ7</accession>
<dbReference type="InterPro" id="IPR015943">
    <property type="entry name" value="WD40/YVTN_repeat-like_dom_sf"/>
</dbReference>
<gene>
    <name evidence="2" type="ORF">PSTG_14305</name>
</gene>
<evidence type="ECO:0000256" key="1">
    <source>
        <dbReference type="SAM" id="MobiDB-lite"/>
    </source>
</evidence>
<dbReference type="Proteomes" id="UP000054564">
    <property type="component" value="Unassembled WGS sequence"/>
</dbReference>
<feature type="region of interest" description="Disordered" evidence="1">
    <location>
        <begin position="1"/>
        <end position="23"/>
    </location>
</feature>
<organism evidence="2 3">
    <name type="scientific">Puccinia striiformis f. sp. tritici PST-78</name>
    <dbReference type="NCBI Taxonomy" id="1165861"/>
    <lineage>
        <taxon>Eukaryota</taxon>
        <taxon>Fungi</taxon>
        <taxon>Dikarya</taxon>
        <taxon>Basidiomycota</taxon>
        <taxon>Pucciniomycotina</taxon>
        <taxon>Pucciniomycetes</taxon>
        <taxon>Pucciniales</taxon>
        <taxon>Pucciniaceae</taxon>
        <taxon>Puccinia</taxon>
    </lineage>
</organism>
<protein>
    <submittedName>
        <fullName evidence="2">Uncharacterized protein</fullName>
    </submittedName>
</protein>
<reference evidence="3" key="1">
    <citation type="submission" date="2014-03" db="EMBL/GenBank/DDBJ databases">
        <title>The Genome Sequence of Puccinia striiformis f. sp. tritici PST-78.</title>
        <authorList>
            <consortium name="The Broad Institute Genome Sequencing Platform"/>
            <person name="Cuomo C."/>
            <person name="Hulbert S."/>
            <person name="Chen X."/>
            <person name="Walker B."/>
            <person name="Young S.K."/>
            <person name="Zeng Q."/>
            <person name="Gargeya S."/>
            <person name="Fitzgerald M."/>
            <person name="Haas B."/>
            <person name="Abouelleil A."/>
            <person name="Alvarado L."/>
            <person name="Arachchi H.M."/>
            <person name="Berlin A.M."/>
            <person name="Chapman S.B."/>
            <person name="Goldberg J."/>
            <person name="Griggs A."/>
            <person name="Gujja S."/>
            <person name="Hansen M."/>
            <person name="Howarth C."/>
            <person name="Imamovic A."/>
            <person name="Larimer J."/>
            <person name="McCowan C."/>
            <person name="Montmayeur A."/>
            <person name="Murphy C."/>
            <person name="Neiman D."/>
            <person name="Pearson M."/>
            <person name="Priest M."/>
            <person name="Roberts A."/>
            <person name="Saif S."/>
            <person name="Shea T."/>
            <person name="Sisk P."/>
            <person name="Sykes S."/>
            <person name="Wortman J."/>
            <person name="Nusbaum C."/>
            <person name="Birren B."/>
        </authorList>
    </citation>
    <scope>NUCLEOTIDE SEQUENCE [LARGE SCALE GENOMIC DNA]</scope>
    <source>
        <strain evidence="3">race PST-78</strain>
    </source>
</reference>
<name>A0A0L0UYZ7_9BASI</name>
<evidence type="ECO:0000313" key="2">
    <source>
        <dbReference type="EMBL" id="KNE92282.1"/>
    </source>
</evidence>
<sequence>MIGVREKPQSSGPKRMTNWKNSEESSLESTHAVRYYISGRKIPSISLGQVLDSVGDCLDGLRFLQPNSFASRKPSSPSKLHYLGRVPSLISRCSLLPIRWAEDRLGAEISTGLAELIREIDYNTNLSGSFKSSSLYGLRDDRENKKLEVVQSVSDHGIHQYPYIDRPNHRLYVTSWKVPPHLSAWSIQVDHPGGVHPRLSLMSLINQAPISWFIVRLLLLLDPTLAAVSSYIPSKHGLLFSVGGPTGEIHQLNQDTGAIEEKLQELLFVVPAEALHNEDKSRKALSVDRETEAMLSRSLPWTVKNRVNLCFFTDNF</sequence>
<keyword evidence="3" id="KW-1185">Reference proteome</keyword>
<comment type="caution">
    <text evidence="2">The sequence shown here is derived from an EMBL/GenBank/DDBJ whole genome shotgun (WGS) entry which is preliminary data.</text>
</comment>
<dbReference type="STRING" id="1165861.A0A0L0UYZ7"/>
<dbReference type="EMBL" id="AJIL01000169">
    <property type="protein sequence ID" value="KNE92282.1"/>
    <property type="molecule type" value="Genomic_DNA"/>
</dbReference>
<dbReference type="Gene3D" id="2.130.10.10">
    <property type="entry name" value="YVTN repeat-like/Quinoprotein amine dehydrogenase"/>
    <property type="match status" value="1"/>
</dbReference>
<dbReference type="AlphaFoldDB" id="A0A0L0UYZ7"/>
<evidence type="ECO:0000313" key="3">
    <source>
        <dbReference type="Proteomes" id="UP000054564"/>
    </source>
</evidence>
<proteinExistence type="predicted"/>